<dbReference type="Proteomes" id="UP000325081">
    <property type="component" value="Unassembled WGS sequence"/>
</dbReference>
<evidence type="ECO:0000313" key="4">
    <source>
        <dbReference type="Proteomes" id="UP000325081"/>
    </source>
</evidence>
<gene>
    <name evidence="3" type="ORF">STAS_28281</name>
</gene>
<keyword evidence="4" id="KW-1185">Reference proteome</keyword>
<feature type="region of interest" description="Disordered" evidence="1">
    <location>
        <begin position="96"/>
        <end position="124"/>
    </location>
</feature>
<accession>A0A5A7QZV8</accession>
<dbReference type="EMBL" id="BKCP01009404">
    <property type="protein sequence ID" value="GER50955.1"/>
    <property type="molecule type" value="Genomic_DNA"/>
</dbReference>
<evidence type="ECO:0000256" key="2">
    <source>
        <dbReference type="SAM" id="Phobius"/>
    </source>
</evidence>
<reference evidence="4" key="1">
    <citation type="journal article" date="2019" name="Curr. Biol.">
        <title>Genome Sequence of Striga asiatica Provides Insight into the Evolution of Plant Parasitism.</title>
        <authorList>
            <person name="Yoshida S."/>
            <person name="Kim S."/>
            <person name="Wafula E.K."/>
            <person name="Tanskanen J."/>
            <person name="Kim Y.M."/>
            <person name="Honaas L."/>
            <person name="Yang Z."/>
            <person name="Spallek T."/>
            <person name="Conn C.E."/>
            <person name="Ichihashi Y."/>
            <person name="Cheong K."/>
            <person name="Cui S."/>
            <person name="Der J.P."/>
            <person name="Gundlach H."/>
            <person name="Jiao Y."/>
            <person name="Hori C."/>
            <person name="Ishida J.K."/>
            <person name="Kasahara H."/>
            <person name="Kiba T."/>
            <person name="Kim M.S."/>
            <person name="Koo N."/>
            <person name="Laohavisit A."/>
            <person name="Lee Y.H."/>
            <person name="Lumba S."/>
            <person name="McCourt P."/>
            <person name="Mortimer J.C."/>
            <person name="Mutuku J.M."/>
            <person name="Nomura T."/>
            <person name="Sasaki-Sekimoto Y."/>
            <person name="Seto Y."/>
            <person name="Wang Y."/>
            <person name="Wakatake T."/>
            <person name="Sakakibara H."/>
            <person name="Demura T."/>
            <person name="Yamaguchi S."/>
            <person name="Yoneyama K."/>
            <person name="Manabe R.I."/>
            <person name="Nelson D.C."/>
            <person name="Schulman A.H."/>
            <person name="Timko M.P."/>
            <person name="dePamphilis C.W."/>
            <person name="Choi D."/>
            <person name="Shirasu K."/>
        </authorList>
    </citation>
    <scope>NUCLEOTIDE SEQUENCE [LARGE SCALE GENOMIC DNA]</scope>
    <source>
        <strain evidence="4">cv. UVA1</strain>
    </source>
</reference>
<dbReference type="GO" id="GO:0016874">
    <property type="term" value="F:ligase activity"/>
    <property type="evidence" value="ECO:0007669"/>
    <property type="project" value="UniProtKB-KW"/>
</dbReference>
<keyword evidence="3" id="KW-0436">Ligase</keyword>
<keyword evidence="2" id="KW-0812">Transmembrane</keyword>
<sequence length="350" mass="37702">MCLIAISKDFFESVLPNPELSGDEDFPDKLLRGEFLSSILGGASFLILITLSTILVPTRTGLTLSFAFACSRFTAGTGTELPLLCETPLGGRPLAGEHDCRLTRPFEPGSTEEDRGPGAPGRPRVTDGCLSDIDVLRLGGASSENPGISEGFHIFGRTVGLETEEAVGDFTAVLITGRRVGVEARDVDLDEGMVGPGTLVGVEERAVDREVGVEDLAAVGGAGLDEERVGREVVGVEDREGFDDVDRDEIEEVAGLVRVGRDVEVRVGRPVGVEGLDPDPPEEDGRRRLPLEVFSREDDEDDVCLEDRLFLEMGSGGGLASFRNGKKLQMKKKKKKKVKETEEFQEVSKA</sequence>
<name>A0A5A7QZV8_STRAF</name>
<evidence type="ECO:0000256" key="1">
    <source>
        <dbReference type="SAM" id="MobiDB-lite"/>
    </source>
</evidence>
<dbReference type="OrthoDB" id="1545244at2759"/>
<dbReference type="AlphaFoldDB" id="A0A5A7QZV8"/>
<keyword evidence="2" id="KW-1133">Transmembrane helix</keyword>
<feature type="transmembrane region" description="Helical" evidence="2">
    <location>
        <begin position="35"/>
        <end position="56"/>
    </location>
</feature>
<keyword evidence="2" id="KW-0472">Membrane</keyword>
<proteinExistence type="predicted"/>
<evidence type="ECO:0000313" key="3">
    <source>
        <dbReference type="EMBL" id="GER50955.1"/>
    </source>
</evidence>
<comment type="caution">
    <text evidence="3">The sequence shown here is derived from an EMBL/GenBank/DDBJ whole genome shotgun (WGS) entry which is preliminary data.</text>
</comment>
<organism evidence="3 4">
    <name type="scientific">Striga asiatica</name>
    <name type="common">Asiatic witchweed</name>
    <name type="synonym">Buchnera asiatica</name>
    <dbReference type="NCBI Taxonomy" id="4170"/>
    <lineage>
        <taxon>Eukaryota</taxon>
        <taxon>Viridiplantae</taxon>
        <taxon>Streptophyta</taxon>
        <taxon>Embryophyta</taxon>
        <taxon>Tracheophyta</taxon>
        <taxon>Spermatophyta</taxon>
        <taxon>Magnoliopsida</taxon>
        <taxon>eudicotyledons</taxon>
        <taxon>Gunneridae</taxon>
        <taxon>Pentapetalae</taxon>
        <taxon>asterids</taxon>
        <taxon>lamiids</taxon>
        <taxon>Lamiales</taxon>
        <taxon>Orobanchaceae</taxon>
        <taxon>Buchnereae</taxon>
        <taxon>Striga</taxon>
    </lineage>
</organism>
<protein>
    <submittedName>
        <fullName evidence="3">Formate--tetrahydrofolate ligase</fullName>
    </submittedName>
</protein>
<feature type="region of interest" description="Disordered" evidence="1">
    <location>
        <begin position="330"/>
        <end position="350"/>
    </location>
</feature>
<feature type="compositionally biased region" description="Basic and acidic residues" evidence="1">
    <location>
        <begin position="339"/>
        <end position="350"/>
    </location>
</feature>